<dbReference type="InterPro" id="IPR007110">
    <property type="entry name" value="Ig-like_dom"/>
</dbReference>
<gene>
    <name evidence="5" type="ORF">AVEN_206125_1</name>
</gene>
<protein>
    <recommendedName>
        <fullName evidence="4">Ig-like domain-containing protein</fullName>
    </recommendedName>
</protein>
<dbReference type="InterPro" id="IPR013151">
    <property type="entry name" value="Immunoglobulin_dom"/>
</dbReference>
<organism evidence="5 6">
    <name type="scientific">Araneus ventricosus</name>
    <name type="common">Orbweaver spider</name>
    <name type="synonym">Epeira ventricosa</name>
    <dbReference type="NCBI Taxonomy" id="182803"/>
    <lineage>
        <taxon>Eukaryota</taxon>
        <taxon>Metazoa</taxon>
        <taxon>Ecdysozoa</taxon>
        <taxon>Arthropoda</taxon>
        <taxon>Chelicerata</taxon>
        <taxon>Arachnida</taxon>
        <taxon>Araneae</taxon>
        <taxon>Araneomorphae</taxon>
        <taxon>Entelegynae</taxon>
        <taxon>Araneoidea</taxon>
        <taxon>Araneidae</taxon>
        <taxon>Araneus</taxon>
    </lineage>
</organism>
<feature type="domain" description="Ig-like" evidence="4">
    <location>
        <begin position="71"/>
        <end position="167"/>
    </location>
</feature>
<evidence type="ECO:0000256" key="2">
    <source>
        <dbReference type="ARBA" id="ARBA00023157"/>
    </source>
</evidence>
<dbReference type="PANTHER" id="PTHR45080">
    <property type="entry name" value="CONTACTIN 5"/>
    <property type="match status" value="1"/>
</dbReference>
<dbReference type="GO" id="GO:0005886">
    <property type="term" value="C:plasma membrane"/>
    <property type="evidence" value="ECO:0007669"/>
    <property type="project" value="TreeGrafter"/>
</dbReference>
<dbReference type="GO" id="GO:0007156">
    <property type="term" value="P:homophilic cell adhesion via plasma membrane adhesion molecules"/>
    <property type="evidence" value="ECO:0007669"/>
    <property type="project" value="TreeGrafter"/>
</dbReference>
<proteinExistence type="predicted"/>
<keyword evidence="6" id="KW-1185">Reference proteome</keyword>
<sequence length="217" mass="24771">MNKYYDCCRYKDGSRLLEEKENPRIRMHARTLTISKATEADAGEYTCVIEMAGLSYPFADHLGSRIKVTYPARVEKFPRQIRPILNRNLNLECEVQGFPVPRVSWFVDGFPIEEFRLNDSRYDAVDNPQGMPGSVLFIQDVDYEDNRQITCTTDNIDGADETTAQLAVRAINLKWSLWWLAASPGPPGLKLDSTKEFAVNLGLVRESNVFLSVWSRK</sequence>
<keyword evidence="1" id="KW-0732">Signal</keyword>
<keyword evidence="3" id="KW-0393">Immunoglobulin domain</keyword>
<evidence type="ECO:0000313" key="5">
    <source>
        <dbReference type="EMBL" id="GBN03613.1"/>
    </source>
</evidence>
<dbReference type="SMART" id="SM00409">
    <property type="entry name" value="IG"/>
    <property type="match status" value="1"/>
</dbReference>
<dbReference type="AlphaFoldDB" id="A0A4Y2KQ50"/>
<dbReference type="Proteomes" id="UP000499080">
    <property type="component" value="Unassembled WGS sequence"/>
</dbReference>
<dbReference type="SMART" id="SM00408">
    <property type="entry name" value="IGc2"/>
    <property type="match status" value="1"/>
</dbReference>
<reference evidence="5 6" key="1">
    <citation type="journal article" date="2019" name="Sci. Rep.">
        <title>Orb-weaving spider Araneus ventricosus genome elucidates the spidroin gene catalogue.</title>
        <authorList>
            <person name="Kono N."/>
            <person name="Nakamura H."/>
            <person name="Ohtoshi R."/>
            <person name="Moran D.A.P."/>
            <person name="Shinohara A."/>
            <person name="Yoshida Y."/>
            <person name="Fujiwara M."/>
            <person name="Mori M."/>
            <person name="Tomita M."/>
            <person name="Arakawa K."/>
        </authorList>
    </citation>
    <scope>NUCLEOTIDE SEQUENCE [LARGE SCALE GENOMIC DNA]</scope>
</reference>
<evidence type="ECO:0000256" key="3">
    <source>
        <dbReference type="ARBA" id="ARBA00023319"/>
    </source>
</evidence>
<dbReference type="Gene3D" id="2.60.40.10">
    <property type="entry name" value="Immunoglobulins"/>
    <property type="match status" value="2"/>
</dbReference>
<dbReference type="OrthoDB" id="5950222at2759"/>
<evidence type="ECO:0000313" key="6">
    <source>
        <dbReference type="Proteomes" id="UP000499080"/>
    </source>
</evidence>
<dbReference type="PROSITE" id="PS50835">
    <property type="entry name" value="IG_LIKE"/>
    <property type="match status" value="1"/>
</dbReference>
<dbReference type="EMBL" id="BGPR01004812">
    <property type="protein sequence ID" value="GBN03613.1"/>
    <property type="molecule type" value="Genomic_DNA"/>
</dbReference>
<dbReference type="Pfam" id="PF00047">
    <property type="entry name" value="ig"/>
    <property type="match status" value="1"/>
</dbReference>
<dbReference type="PANTHER" id="PTHR45080:SF8">
    <property type="entry name" value="IG-LIKE DOMAIN-CONTAINING PROTEIN"/>
    <property type="match status" value="1"/>
</dbReference>
<keyword evidence="2" id="KW-1015">Disulfide bond</keyword>
<evidence type="ECO:0000259" key="4">
    <source>
        <dbReference type="PROSITE" id="PS50835"/>
    </source>
</evidence>
<accession>A0A4Y2KQ50</accession>
<evidence type="ECO:0000256" key="1">
    <source>
        <dbReference type="ARBA" id="ARBA00022729"/>
    </source>
</evidence>
<dbReference type="InterPro" id="IPR036179">
    <property type="entry name" value="Ig-like_dom_sf"/>
</dbReference>
<dbReference type="InterPro" id="IPR003598">
    <property type="entry name" value="Ig_sub2"/>
</dbReference>
<name>A0A4Y2KQ50_ARAVE</name>
<dbReference type="Pfam" id="PF07679">
    <property type="entry name" value="I-set"/>
    <property type="match status" value="1"/>
</dbReference>
<dbReference type="InterPro" id="IPR003599">
    <property type="entry name" value="Ig_sub"/>
</dbReference>
<dbReference type="InterPro" id="IPR013098">
    <property type="entry name" value="Ig_I-set"/>
</dbReference>
<dbReference type="InterPro" id="IPR013783">
    <property type="entry name" value="Ig-like_fold"/>
</dbReference>
<comment type="caution">
    <text evidence="5">The sequence shown here is derived from an EMBL/GenBank/DDBJ whole genome shotgun (WGS) entry which is preliminary data.</text>
</comment>
<dbReference type="InterPro" id="IPR050958">
    <property type="entry name" value="Cell_Adh-Cytoskel_Orgn"/>
</dbReference>
<dbReference type="CDD" id="cd00096">
    <property type="entry name" value="Ig"/>
    <property type="match status" value="1"/>
</dbReference>
<dbReference type="SUPFAM" id="SSF48726">
    <property type="entry name" value="Immunoglobulin"/>
    <property type="match status" value="2"/>
</dbReference>